<evidence type="ECO:0000259" key="1">
    <source>
        <dbReference type="Pfam" id="PF00144"/>
    </source>
</evidence>
<sequence>MTDGNDTTGFGDALQALVDAEHAVGDEPCLLRVEVPAIGIVARRAAGGLRRRGEHDDATDPATPDSPFRVASVTKPFTAAVVAQLVHEGAMTFDDRLVDLLPDDWADVMARVHVIDGVASGDRITVRQALTHASGLFDYAMSPEYGRALAADPGHVWTPREMVEGAIAWGTPHFPPGEGYGYAYADTGYVLAGVVIETLDNRPLWESYRARILDPLGMTGTYLEGFEPHRGPAISHAYEGPFDVMAIHGSSDWAGGGLVSTLDELAVFARALVDGRVVPDPELGEVLHWRFRTLDPALHSPGYLGYGMGVEARDLHGTVFRGHRGHWGVIMHADPVSGITVTGTINQSARRPDALALGAVAAVRDHLPVDVWEARS</sequence>
<evidence type="ECO:0000313" key="2">
    <source>
        <dbReference type="EMBL" id="CAB4537290.1"/>
    </source>
</evidence>
<dbReference type="EMBL" id="CAEZSR010000002">
    <property type="protein sequence ID" value="CAB4537290.1"/>
    <property type="molecule type" value="Genomic_DNA"/>
</dbReference>
<gene>
    <name evidence="2" type="ORF">UFOPK1493_00063</name>
</gene>
<dbReference type="Gene3D" id="3.40.710.10">
    <property type="entry name" value="DD-peptidase/beta-lactamase superfamily"/>
    <property type="match status" value="1"/>
</dbReference>
<feature type="domain" description="Beta-lactamase-related" evidence="1">
    <location>
        <begin position="55"/>
        <end position="355"/>
    </location>
</feature>
<dbReference type="InterPro" id="IPR050789">
    <property type="entry name" value="Diverse_Enzym_Activities"/>
</dbReference>
<dbReference type="InterPro" id="IPR001466">
    <property type="entry name" value="Beta-lactam-related"/>
</dbReference>
<name>A0A6J6BDN3_9ZZZZ</name>
<dbReference type="AlphaFoldDB" id="A0A6J6BDN3"/>
<dbReference type="SUPFAM" id="SSF56601">
    <property type="entry name" value="beta-lactamase/transpeptidase-like"/>
    <property type="match status" value="1"/>
</dbReference>
<dbReference type="Pfam" id="PF00144">
    <property type="entry name" value="Beta-lactamase"/>
    <property type="match status" value="1"/>
</dbReference>
<accession>A0A6J6BDN3</accession>
<dbReference type="InterPro" id="IPR012338">
    <property type="entry name" value="Beta-lactam/transpept-like"/>
</dbReference>
<organism evidence="2">
    <name type="scientific">freshwater metagenome</name>
    <dbReference type="NCBI Taxonomy" id="449393"/>
    <lineage>
        <taxon>unclassified sequences</taxon>
        <taxon>metagenomes</taxon>
        <taxon>ecological metagenomes</taxon>
    </lineage>
</organism>
<reference evidence="2" key="1">
    <citation type="submission" date="2020-05" db="EMBL/GenBank/DDBJ databases">
        <authorList>
            <person name="Chiriac C."/>
            <person name="Salcher M."/>
            <person name="Ghai R."/>
            <person name="Kavagutti S V."/>
        </authorList>
    </citation>
    <scope>NUCLEOTIDE SEQUENCE</scope>
</reference>
<protein>
    <submittedName>
        <fullName evidence="2">Unannotated protein</fullName>
    </submittedName>
</protein>
<dbReference type="PANTHER" id="PTHR43283">
    <property type="entry name" value="BETA-LACTAMASE-RELATED"/>
    <property type="match status" value="1"/>
</dbReference>
<proteinExistence type="predicted"/>